<name>A0A5J4T302_9ZZZZ</name>
<gene>
    <name evidence="1" type="ORF">EZS27_000175</name>
    <name evidence="2" type="ORF">EZS27_000190</name>
</gene>
<dbReference type="AlphaFoldDB" id="A0A5J4T302"/>
<dbReference type="InterPro" id="IPR007711">
    <property type="entry name" value="HigB-1"/>
</dbReference>
<dbReference type="EMBL" id="SNRY01000002">
    <property type="protein sequence ID" value="KAA6352488.1"/>
    <property type="molecule type" value="Genomic_DNA"/>
</dbReference>
<protein>
    <submittedName>
        <fullName evidence="2">Toxin HigB-1</fullName>
    </submittedName>
</protein>
<dbReference type="Pfam" id="PF05015">
    <property type="entry name" value="HigB-like_toxin"/>
    <property type="match status" value="1"/>
</dbReference>
<evidence type="ECO:0000313" key="2">
    <source>
        <dbReference type="EMBL" id="KAA6352488.1"/>
    </source>
</evidence>
<dbReference type="Gene3D" id="3.30.2310.20">
    <property type="entry name" value="RelE-like"/>
    <property type="match status" value="1"/>
</dbReference>
<dbReference type="PANTHER" id="PTHR40266">
    <property type="entry name" value="TOXIN HIGB-1"/>
    <property type="match status" value="1"/>
</dbReference>
<comment type="caution">
    <text evidence="2">The sequence shown here is derived from an EMBL/GenBank/DDBJ whole genome shotgun (WGS) entry which is preliminary data.</text>
</comment>
<evidence type="ECO:0000313" key="1">
    <source>
        <dbReference type="EMBL" id="KAA6352473.1"/>
    </source>
</evidence>
<proteinExistence type="predicted"/>
<accession>A0A5J4T302</accession>
<dbReference type="PANTHER" id="PTHR40266:SF2">
    <property type="entry name" value="TOXIN HIGB-1"/>
    <property type="match status" value="1"/>
</dbReference>
<sequence>MEIGFEKEYLRELYEIGRTTDKKHRFQPQIVAKYQLCIKILEKSSKIEDLFVINSLHYEALKGDKQGIESVRVNAQYRIEFTTSKVVSETVITICNILELSNHYK</sequence>
<reference evidence="2" key="1">
    <citation type="submission" date="2019-03" db="EMBL/GenBank/DDBJ databases">
        <title>Single cell metagenomics reveals metabolic interactions within the superorganism composed of flagellate Streblomastix strix and complex community of Bacteroidetes bacteria on its surface.</title>
        <authorList>
            <person name="Treitli S.C."/>
            <person name="Kolisko M."/>
            <person name="Husnik F."/>
            <person name="Keeling P."/>
            <person name="Hampl V."/>
        </authorList>
    </citation>
    <scope>NUCLEOTIDE SEQUENCE</scope>
    <source>
        <strain evidence="2">STM</strain>
    </source>
</reference>
<dbReference type="EMBL" id="SNRY01000002">
    <property type="protein sequence ID" value="KAA6352473.1"/>
    <property type="molecule type" value="Genomic_DNA"/>
</dbReference>
<dbReference type="InterPro" id="IPR035093">
    <property type="entry name" value="RelE/ParE_toxin_dom_sf"/>
</dbReference>
<organism evidence="2">
    <name type="scientific">termite gut metagenome</name>
    <dbReference type="NCBI Taxonomy" id="433724"/>
    <lineage>
        <taxon>unclassified sequences</taxon>
        <taxon>metagenomes</taxon>
        <taxon>organismal metagenomes</taxon>
    </lineage>
</organism>
<dbReference type="SUPFAM" id="SSF143011">
    <property type="entry name" value="RelE-like"/>
    <property type="match status" value="1"/>
</dbReference>